<dbReference type="EMBL" id="JACMRX010000005">
    <property type="protein sequence ID" value="KAF7988561.1"/>
    <property type="molecule type" value="Genomic_DNA"/>
</dbReference>
<evidence type="ECO:0000313" key="3">
    <source>
        <dbReference type="EMBL" id="KAF7988561.1"/>
    </source>
</evidence>
<reference evidence="3 4" key="1">
    <citation type="submission" date="2020-08" db="EMBL/GenBank/DDBJ databases">
        <title>Aphidius gifuensis genome sequencing and assembly.</title>
        <authorList>
            <person name="Du Z."/>
        </authorList>
    </citation>
    <scope>NUCLEOTIDE SEQUENCE [LARGE SCALE GENOMIC DNA]</scope>
    <source>
        <strain evidence="3">YNYX2018</strain>
        <tissue evidence="3">Adults</tissue>
    </source>
</reference>
<keyword evidence="4" id="KW-1185">Reference proteome</keyword>
<feature type="compositionally biased region" description="Low complexity" evidence="2">
    <location>
        <begin position="442"/>
        <end position="454"/>
    </location>
</feature>
<name>A0A834XPM4_APHGI</name>
<evidence type="ECO:0000256" key="2">
    <source>
        <dbReference type="SAM" id="MobiDB-lite"/>
    </source>
</evidence>
<feature type="compositionally biased region" description="Low complexity" evidence="2">
    <location>
        <begin position="389"/>
        <end position="400"/>
    </location>
</feature>
<protein>
    <submittedName>
        <fullName evidence="3">Uncharacterized protein</fullName>
    </submittedName>
</protein>
<accession>A0A834XPM4</accession>
<feature type="compositionally biased region" description="Polar residues" evidence="2">
    <location>
        <begin position="430"/>
        <end position="441"/>
    </location>
</feature>
<evidence type="ECO:0000256" key="1">
    <source>
        <dbReference type="SAM" id="Coils"/>
    </source>
</evidence>
<feature type="compositionally biased region" description="Polar residues" evidence="2">
    <location>
        <begin position="464"/>
        <end position="494"/>
    </location>
</feature>
<feature type="coiled-coil region" evidence="1">
    <location>
        <begin position="171"/>
        <end position="300"/>
    </location>
</feature>
<dbReference type="AlphaFoldDB" id="A0A834XPM4"/>
<comment type="caution">
    <text evidence="3">The sequence shown here is derived from an EMBL/GenBank/DDBJ whole genome shotgun (WGS) entry which is preliminary data.</text>
</comment>
<evidence type="ECO:0000313" key="4">
    <source>
        <dbReference type="Proteomes" id="UP000639338"/>
    </source>
</evidence>
<dbReference type="Proteomes" id="UP000639338">
    <property type="component" value="Unassembled WGS sequence"/>
</dbReference>
<dbReference type="OrthoDB" id="6816312at2759"/>
<gene>
    <name evidence="3" type="ORF">HCN44_001134</name>
</gene>
<sequence length="516" mass="59613">MTDLLIGIVGGNYHNNNTTTNDVVYRARGAELRAYRNSDMRHSKSEDVLGQLSGAPTRTPSPLLHEQKHLGICASEDDLIASTALIDSSSINLIHNNNDDINNFCNYGDKKKIIKNFNGDRIDPEDSIRDIVSDNDLYRYVLFKRHYDKYIALAEKYEESRGVAYYLEERYHEVKAERDRLDDIRKKLEKRLENHETTIRDKDEELFLHLEHSLHLDDEIDKLKNERDNCLKEHERLEREQKSALRQLQLQSTENEIIRKNLERSRQDVVRQATVIRAERDALERENVVLKEKLRIEKVELGAERRRREEDIAVLTHEASTLRHAARHLRAAALHATTCRRRRRCSVCIYAKRTFSEVDDYRNDGKLFKCLQVPLQDIRTWLRPDQLQSASSSSGLRTSSPMDRAISYIDDPSSSSEDEEFVDMPMAEESLSSTNSGVQPTSSRAFSSDSGFSSEIGDRRSRSYETGGSSRKISESCSETNDGQQQNSGTFSRTKWTSSFRRLLGRKYRVKKNTDK</sequence>
<feature type="region of interest" description="Disordered" evidence="2">
    <location>
        <begin position="389"/>
        <end position="494"/>
    </location>
</feature>
<keyword evidence="1" id="KW-0175">Coiled coil</keyword>
<proteinExistence type="predicted"/>
<organism evidence="3 4">
    <name type="scientific">Aphidius gifuensis</name>
    <name type="common">Parasitoid wasp</name>
    <dbReference type="NCBI Taxonomy" id="684658"/>
    <lineage>
        <taxon>Eukaryota</taxon>
        <taxon>Metazoa</taxon>
        <taxon>Ecdysozoa</taxon>
        <taxon>Arthropoda</taxon>
        <taxon>Hexapoda</taxon>
        <taxon>Insecta</taxon>
        <taxon>Pterygota</taxon>
        <taxon>Neoptera</taxon>
        <taxon>Endopterygota</taxon>
        <taxon>Hymenoptera</taxon>
        <taxon>Apocrita</taxon>
        <taxon>Ichneumonoidea</taxon>
        <taxon>Braconidae</taxon>
        <taxon>Aphidiinae</taxon>
        <taxon>Aphidius</taxon>
    </lineage>
</organism>